<feature type="region of interest" description="Disordered" evidence="1">
    <location>
        <begin position="54"/>
        <end position="89"/>
    </location>
</feature>
<name>A0A2P7YDM0_9PEZI</name>
<gene>
    <name evidence="2" type="ORF">B9Z65_8398</name>
</gene>
<evidence type="ECO:0000313" key="2">
    <source>
        <dbReference type="EMBL" id="PSK34072.1"/>
    </source>
</evidence>
<sequence>MAVRWRLHQSGSPNADDPVVVHDVEVKHVQDGDSDDYVPTLDRELTEFLDSGWIKSRKASGSNHDEVGDAQRDGSDEISTRGLGQAPAL</sequence>
<organism evidence="2 3">
    <name type="scientific">Elsinoe australis</name>
    <dbReference type="NCBI Taxonomy" id="40998"/>
    <lineage>
        <taxon>Eukaryota</taxon>
        <taxon>Fungi</taxon>
        <taxon>Dikarya</taxon>
        <taxon>Ascomycota</taxon>
        <taxon>Pezizomycotina</taxon>
        <taxon>Dothideomycetes</taxon>
        <taxon>Dothideomycetidae</taxon>
        <taxon>Myriangiales</taxon>
        <taxon>Elsinoaceae</taxon>
        <taxon>Elsinoe</taxon>
    </lineage>
</organism>
<dbReference type="Proteomes" id="UP000243723">
    <property type="component" value="Unassembled WGS sequence"/>
</dbReference>
<evidence type="ECO:0000256" key="1">
    <source>
        <dbReference type="SAM" id="MobiDB-lite"/>
    </source>
</evidence>
<reference evidence="2 3" key="1">
    <citation type="submission" date="2017-05" db="EMBL/GenBank/DDBJ databases">
        <title>Draft genome sequence of Elsinoe australis.</title>
        <authorList>
            <person name="Cheng Q."/>
        </authorList>
    </citation>
    <scope>NUCLEOTIDE SEQUENCE [LARGE SCALE GENOMIC DNA]</scope>
    <source>
        <strain evidence="2 3">NL1</strain>
    </source>
</reference>
<protein>
    <submittedName>
        <fullName evidence="2">Uncharacterized protein</fullName>
    </submittedName>
</protein>
<proteinExistence type="predicted"/>
<accession>A0A2P7YDM0</accession>
<feature type="compositionally biased region" description="Basic and acidic residues" evidence="1">
    <location>
        <begin position="63"/>
        <end position="79"/>
    </location>
</feature>
<evidence type="ECO:0000313" key="3">
    <source>
        <dbReference type="Proteomes" id="UP000243723"/>
    </source>
</evidence>
<keyword evidence="3" id="KW-1185">Reference proteome</keyword>
<dbReference type="EMBL" id="NHZQ01000447">
    <property type="protein sequence ID" value="PSK34072.1"/>
    <property type="molecule type" value="Genomic_DNA"/>
</dbReference>
<comment type="caution">
    <text evidence="2">The sequence shown here is derived from an EMBL/GenBank/DDBJ whole genome shotgun (WGS) entry which is preliminary data.</text>
</comment>
<dbReference type="AlphaFoldDB" id="A0A2P7YDM0"/>